<evidence type="ECO:0000256" key="1">
    <source>
        <dbReference type="ARBA" id="ARBA00006930"/>
    </source>
</evidence>
<keyword evidence="4" id="KW-0175">Coiled coil</keyword>
<dbReference type="AlphaFoldDB" id="A0A508YDE1"/>
<feature type="coiled-coil region" evidence="4">
    <location>
        <begin position="195"/>
        <end position="249"/>
    </location>
</feature>
<proteinExistence type="inferred from homology"/>
<feature type="coiled-coil region" evidence="4">
    <location>
        <begin position="532"/>
        <end position="647"/>
    </location>
</feature>
<feature type="coiled-coil region" evidence="4">
    <location>
        <begin position="375"/>
        <end position="466"/>
    </location>
</feature>
<feature type="domain" description="Rad50/SbcC-type AAA" evidence="5">
    <location>
        <begin position="5"/>
        <end position="239"/>
    </location>
</feature>
<dbReference type="EMBL" id="CABFNH010000001">
    <property type="protein sequence ID" value="VTZ87898.1"/>
    <property type="molecule type" value="Genomic_DNA"/>
</dbReference>
<accession>A0A508YDE1</accession>
<name>A0A508YDE1_LIMMU</name>
<dbReference type="RefSeq" id="WP_143112493.1">
    <property type="nucleotide sequence ID" value="NZ_CABFNH010000001.1"/>
</dbReference>
<feature type="coiled-coil region" evidence="4">
    <location>
        <begin position="676"/>
        <end position="710"/>
    </location>
</feature>
<dbReference type="Pfam" id="PF13558">
    <property type="entry name" value="SbcC_Walker_B"/>
    <property type="match status" value="1"/>
</dbReference>
<gene>
    <name evidence="6" type="primary">sbcC</name>
    <name evidence="6" type="ORF">LMUP508_00024</name>
</gene>
<sequence>MKPLKLKMEYFGSYVNETVDFAQFDEVPLFLISGKTGSGKTTIFDAMCFSLFGTTTDNNRNGRTAEKLRSDFAKEKDLTRVSFWFEHQGKTYQIIREPKQDRHKSQKVDLFYEKNGQKEEITKVTDANQFIEDLIGINADQFRQIVLLPQGKFREFLESDSNNKNELLAELFGTQLYADWTQQLKDQLTAAQDASHDSQKQMEQLMTSIEELADQTDPVQWLKAAATLLKQHEQQLTQQVEAAVAAQAKAKKLDEQFHVEQNLQTAYDELAQNQTVQQQLDQQQSAIQAKQQLIDELQWVRHQQTDYVAWQHAQAAIQDLQNDLQQQQTAATELDQKLQQLQQSAQELNQQQPAIDSINQQKIALASLLPRYQEAAELKERIQTEQQKLAKLQKSQQQVQTVSQQQTVLLEKTAQQIQNLQQQTDRQLIEKMLEERSTGQALLKRLQDLQSKHQTITDQQASLQQAQHEEKLAGQHYQTAQTAFQEADQKHAALQIAELATHLVPGQPCPVCGSIDHPQPGNLAAKISLDEIQAAGVALKQARQALDDAQAQKVKAQEKTVNLTQQLALLKTEYTTELTKLRHDSQLPATDLAQLAAKLQERMNETTQRLKKTQAAIEELKQAQQEQQKQQQTLDELTAQQQKLDHDQQLLTAQLAGLNGELTAKVKQLPPAYADLNTAKKQLHDWQIQLQDYQQKKDQNQTELQHQQQRAAAVAATISHDQGNLTQQQNHRQQLVEQLQQDLKDHDPNAQWSRYAEDFAQLDQLESLQQTVNEYQQAVKINLDRRQHLLAAINERPRPQLAETQKALQAATTMCDEKQRELGRLKEQLQQQQKTVQQVDEIQQEQGKQQAELDRLSDLVNTMNGKNSMRLTLERYVLRHYFKEVLNNANPRLRQLTADRYEFFLEESTGSNNKWSGLEVSVRDRDAGKDRSVHTLSGGETFAASLALALSLGEIIQQQAGGIQIDALFVDEGFGSLDQAALDNALQALQTLEGNSRMVGIISHVTELEERIPDQLKISSDKGHSHVSYQHDFAIN</sequence>
<dbReference type="SUPFAM" id="SSF52540">
    <property type="entry name" value="P-loop containing nucleoside triphosphate hydrolases"/>
    <property type="match status" value="1"/>
</dbReference>
<dbReference type="PANTHER" id="PTHR32114:SF2">
    <property type="entry name" value="ABC TRANSPORTER ABCH.3"/>
    <property type="match status" value="1"/>
</dbReference>
<dbReference type="Proteomes" id="UP000365705">
    <property type="component" value="Unassembled WGS sequence"/>
</dbReference>
<evidence type="ECO:0000256" key="2">
    <source>
        <dbReference type="ARBA" id="ARBA00011322"/>
    </source>
</evidence>
<evidence type="ECO:0000256" key="3">
    <source>
        <dbReference type="ARBA" id="ARBA00013368"/>
    </source>
</evidence>
<organism evidence="6 7">
    <name type="scientific">Limosilactobacillus mucosae</name>
    <name type="common">Lactobacillus mucosae</name>
    <dbReference type="NCBI Taxonomy" id="97478"/>
    <lineage>
        <taxon>Bacteria</taxon>
        <taxon>Bacillati</taxon>
        <taxon>Bacillota</taxon>
        <taxon>Bacilli</taxon>
        <taxon>Lactobacillales</taxon>
        <taxon>Lactobacillaceae</taxon>
        <taxon>Limosilactobacillus</taxon>
    </lineage>
</organism>
<comment type="similarity">
    <text evidence="1">Belongs to the SMC family. SbcC subfamily.</text>
</comment>
<dbReference type="GO" id="GO:0016887">
    <property type="term" value="F:ATP hydrolysis activity"/>
    <property type="evidence" value="ECO:0007669"/>
    <property type="project" value="InterPro"/>
</dbReference>
<comment type="subunit">
    <text evidence="2">Heterodimer of SbcC and SbcD.</text>
</comment>
<protein>
    <recommendedName>
        <fullName evidence="3">Nuclease SbcCD subunit C</fullName>
    </recommendedName>
</protein>
<evidence type="ECO:0000313" key="7">
    <source>
        <dbReference type="Proteomes" id="UP000365705"/>
    </source>
</evidence>
<feature type="coiled-coil region" evidence="4">
    <location>
        <begin position="765"/>
        <end position="859"/>
    </location>
</feature>
<evidence type="ECO:0000256" key="4">
    <source>
        <dbReference type="SAM" id="Coils"/>
    </source>
</evidence>
<dbReference type="Pfam" id="PF13476">
    <property type="entry name" value="AAA_23"/>
    <property type="match status" value="1"/>
</dbReference>
<evidence type="ECO:0000259" key="5">
    <source>
        <dbReference type="Pfam" id="PF13476"/>
    </source>
</evidence>
<dbReference type="InterPro" id="IPR038729">
    <property type="entry name" value="Rad50/SbcC_AAA"/>
</dbReference>
<dbReference type="InterPro" id="IPR027417">
    <property type="entry name" value="P-loop_NTPase"/>
</dbReference>
<dbReference type="PANTHER" id="PTHR32114">
    <property type="entry name" value="ABC TRANSPORTER ABCH.3"/>
    <property type="match status" value="1"/>
</dbReference>
<dbReference type="Gene3D" id="1.20.5.1160">
    <property type="entry name" value="Vasodilator-stimulated phosphoprotein"/>
    <property type="match status" value="1"/>
</dbReference>
<dbReference type="Gene3D" id="3.40.50.300">
    <property type="entry name" value="P-loop containing nucleotide triphosphate hydrolases"/>
    <property type="match status" value="2"/>
</dbReference>
<feature type="coiled-coil region" evidence="4">
    <location>
        <begin position="273"/>
        <end position="351"/>
    </location>
</feature>
<dbReference type="GO" id="GO:0006302">
    <property type="term" value="P:double-strand break repair"/>
    <property type="evidence" value="ECO:0007669"/>
    <property type="project" value="InterPro"/>
</dbReference>
<reference evidence="6 7" key="1">
    <citation type="submission" date="2019-06" db="EMBL/GenBank/DDBJ databases">
        <authorList>
            <person name="Rodrigo-Torres L."/>
            <person name="Arahal R. D."/>
            <person name="Lucena T."/>
        </authorList>
    </citation>
    <scope>NUCLEOTIDE SEQUENCE [LARGE SCALE GENOMIC DNA]</scope>
    <source>
        <strain evidence="6 7">INIA P508</strain>
    </source>
</reference>
<evidence type="ECO:0000313" key="6">
    <source>
        <dbReference type="EMBL" id="VTZ87898.1"/>
    </source>
</evidence>